<organism evidence="2 3">
    <name type="scientific">Streptomyces sioyaensis</name>
    <dbReference type="NCBI Taxonomy" id="67364"/>
    <lineage>
        <taxon>Bacteria</taxon>
        <taxon>Bacillati</taxon>
        <taxon>Actinomycetota</taxon>
        <taxon>Actinomycetes</taxon>
        <taxon>Kitasatosporales</taxon>
        <taxon>Streptomycetaceae</taxon>
        <taxon>Streptomyces</taxon>
    </lineage>
</organism>
<keyword evidence="3" id="KW-1185">Reference proteome</keyword>
<feature type="transmembrane region" description="Helical" evidence="1">
    <location>
        <begin position="30"/>
        <end position="52"/>
    </location>
</feature>
<keyword evidence="1" id="KW-1133">Transmembrane helix</keyword>
<evidence type="ECO:0000256" key="1">
    <source>
        <dbReference type="SAM" id="Phobius"/>
    </source>
</evidence>
<evidence type="ECO:0000313" key="3">
    <source>
        <dbReference type="Proteomes" id="UP000289482"/>
    </source>
</evidence>
<evidence type="ECO:0000313" key="2">
    <source>
        <dbReference type="EMBL" id="RXS67056.1"/>
    </source>
</evidence>
<reference evidence="2 3" key="1">
    <citation type="submission" date="2019-01" db="EMBL/GenBank/DDBJ databases">
        <title>Draft genome sequences of the type strain Streptomyces sioyaensis DSM 40032 and its novel strain, TM32, a thermotolerant antibiotics-producing actinobacterium.</title>
        <authorList>
            <person name="Nakaew N."/>
            <person name="Lumyong S."/>
            <person name="Sloan W.T."/>
            <person name="Sungthong R."/>
        </authorList>
    </citation>
    <scope>NUCLEOTIDE SEQUENCE [LARGE SCALE GENOMIC DNA]</scope>
    <source>
        <strain evidence="2 3">DSM 40032</strain>
    </source>
</reference>
<accession>A0A4Q1QYC3</accession>
<keyword evidence="1" id="KW-0472">Membrane</keyword>
<proteinExistence type="predicted"/>
<dbReference type="EMBL" id="SDIF01000030">
    <property type="protein sequence ID" value="RXS67056.1"/>
    <property type="molecule type" value="Genomic_DNA"/>
</dbReference>
<comment type="caution">
    <text evidence="2">The sequence shown here is derived from an EMBL/GenBank/DDBJ whole genome shotgun (WGS) entry which is preliminary data.</text>
</comment>
<gene>
    <name evidence="2" type="ORF">EST54_13680</name>
</gene>
<name>A0A4Q1QYC3_9ACTN</name>
<sequence length="65" mass="6669">MAGAALMAAGIAFAAWLVFGAPHDWDGDVRLLRMALGLGATAVISGGARLIFWQPSSERGGAGRK</sequence>
<keyword evidence="1" id="KW-0812">Transmembrane</keyword>
<dbReference type="AlphaFoldDB" id="A0A4Q1QYC3"/>
<protein>
    <submittedName>
        <fullName evidence="2">Uncharacterized protein</fullName>
    </submittedName>
</protein>
<dbReference type="Proteomes" id="UP000289482">
    <property type="component" value="Unassembled WGS sequence"/>
</dbReference>